<protein>
    <submittedName>
        <fullName evidence="1">Uncharacterized protein</fullName>
    </submittedName>
</protein>
<sequence>MISLGFQGQQNIMAKEPLDGGYVWYCHVCGDGPIGTSTHPACVQCGHARCGACKVTAA</sequence>
<organism evidence="1 2">
    <name type="scientific">Viridothelium virens</name>
    <name type="common">Speckled blister lichen</name>
    <name type="synonym">Trypethelium virens</name>
    <dbReference type="NCBI Taxonomy" id="1048519"/>
    <lineage>
        <taxon>Eukaryota</taxon>
        <taxon>Fungi</taxon>
        <taxon>Dikarya</taxon>
        <taxon>Ascomycota</taxon>
        <taxon>Pezizomycotina</taxon>
        <taxon>Dothideomycetes</taxon>
        <taxon>Dothideomycetes incertae sedis</taxon>
        <taxon>Trypetheliales</taxon>
        <taxon>Trypetheliaceae</taxon>
        <taxon>Viridothelium</taxon>
    </lineage>
</organism>
<dbReference type="Proteomes" id="UP000800092">
    <property type="component" value="Unassembled WGS sequence"/>
</dbReference>
<evidence type="ECO:0000313" key="2">
    <source>
        <dbReference type="Proteomes" id="UP000800092"/>
    </source>
</evidence>
<reference evidence="1" key="1">
    <citation type="journal article" date="2020" name="Stud. Mycol.">
        <title>101 Dothideomycetes genomes: a test case for predicting lifestyles and emergence of pathogens.</title>
        <authorList>
            <person name="Haridas S."/>
            <person name="Albert R."/>
            <person name="Binder M."/>
            <person name="Bloem J."/>
            <person name="Labutti K."/>
            <person name="Salamov A."/>
            <person name="Andreopoulos B."/>
            <person name="Baker S."/>
            <person name="Barry K."/>
            <person name="Bills G."/>
            <person name="Bluhm B."/>
            <person name="Cannon C."/>
            <person name="Castanera R."/>
            <person name="Culley D."/>
            <person name="Daum C."/>
            <person name="Ezra D."/>
            <person name="Gonzalez J."/>
            <person name="Henrissat B."/>
            <person name="Kuo A."/>
            <person name="Liang C."/>
            <person name="Lipzen A."/>
            <person name="Lutzoni F."/>
            <person name="Magnuson J."/>
            <person name="Mondo S."/>
            <person name="Nolan M."/>
            <person name="Ohm R."/>
            <person name="Pangilinan J."/>
            <person name="Park H.-J."/>
            <person name="Ramirez L."/>
            <person name="Alfaro M."/>
            <person name="Sun H."/>
            <person name="Tritt A."/>
            <person name="Yoshinaga Y."/>
            <person name="Zwiers L.-H."/>
            <person name="Turgeon B."/>
            <person name="Goodwin S."/>
            <person name="Spatafora J."/>
            <person name="Crous P."/>
            <person name="Grigoriev I."/>
        </authorList>
    </citation>
    <scope>NUCLEOTIDE SEQUENCE</scope>
    <source>
        <strain evidence="1">Tuck. ex Michener</strain>
    </source>
</reference>
<dbReference type="EMBL" id="ML991818">
    <property type="protein sequence ID" value="KAF2232134.1"/>
    <property type="molecule type" value="Genomic_DNA"/>
</dbReference>
<dbReference type="AlphaFoldDB" id="A0A6A6H221"/>
<accession>A0A6A6H221</accession>
<proteinExistence type="predicted"/>
<name>A0A6A6H221_VIRVR</name>
<gene>
    <name evidence="1" type="ORF">EV356DRAFT_505524</name>
</gene>
<keyword evidence="2" id="KW-1185">Reference proteome</keyword>
<evidence type="ECO:0000313" key="1">
    <source>
        <dbReference type="EMBL" id="KAF2232134.1"/>
    </source>
</evidence>